<protein>
    <submittedName>
        <fullName evidence="1">Uncharacterized protein</fullName>
    </submittedName>
</protein>
<gene>
    <name evidence="1" type="ORF">G6O67_005397</name>
</gene>
<name>A0A8H4PRG7_9HYPO</name>
<reference evidence="1 2" key="1">
    <citation type="journal article" date="2020" name="Genome Biol. Evol.">
        <title>A new high-quality draft genome assembly of the Chinese cordyceps Ophiocordyceps sinensis.</title>
        <authorList>
            <person name="Shu R."/>
            <person name="Zhang J."/>
            <person name="Meng Q."/>
            <person name="Zhang H."/>
            <person name="Zhou G."/>
            <person name="Li M."/>
            <person name="Wu P."/>
            <person name="Zhao Y."/>
            <person name="Chen C."/>
            <person name="Qin Q."/>
        </authorList>
    </citation>
    <scope>NUCLEOTIDE SEQUENCE [LARGE SCALE GENOMIC DNA]</scope>
    <source>
        <strain evidence="1 2">IOZ07</strain>
    </source>
</reference>
<dbReference type="Proteomes" id="UP000557566">
    <property type="component" value="Unassembled WGS sequence"/>
</dbReference>
<organism evidence="1 2">
    <name type="scientific">Ophiocordyceps sinensis</name>
    <dbReference type="NCBI Taxonomy" id="72228"/>
    <lineage>
        <taxon>Eukaryota</taxon>
        <taxon>Fungi</taxon>
        <taxon>Dikarya</taxon>
        <taxon>Ascomycota</taxon>
        <taxon>Pezizomycotina</taxon>
        <taxon>Sordariomycetes</taxon>
        <taxon>Hypocreomycetidae</taxon>
        <taxon>Hypocreales</taxon>
        <taxon>Ophiocordycipitaceae</taxon>
        <taxon>Ophiocordyceps</taxon>
    </lineage>
</organism>
<proteinExistence type="predicted"/>
<dbReference type="AlphaFoldDB" id="A0A8H4PRG7"/>
<dbReference type="EMBL" id="JAAVMX010000005">
    <property type="protein sequence ID" value="KAF4509094.1"/>
    <property type="molecule type" value="Genomic_DNA"/>
</dbReference>
<comment type="caution">
    <text evidence="1">The sequence shown here is derived from an EMBL/GenBank/DDBJ whole genome shotgun (WGS) entry which is preliminary data.</text>
</comment>
<sequence>MSRPTRNCQKTSRCGISLSLDTLLAPCSRLSTLACNAFRSATRRREMGPRSGKTGAAEGREAAGRALRLAAIRVQCPGGQSVKMFAQPACVARMFARQESQESYDELGQLMGLSRSPTLYINAHVPTPSWQLTMKMNKQPHQQAHTG</sequence>
<evidence type="ECO:0000313" key="2">
    <source>
        <dbReference type="Proteomes" id="UP000557566"/>
    </source>
</evidence>
<keyword evidence="2" id="KW-1185">Reference proteome</keyword>
<evidence type="ECO:0000313" key="1">
    <source>
        <dbReference type="EMBL" id="KAF4509094.1"/>
    </source>
</evidence>
<accession>A0A8H4PRG7</accession>